<name>A0A2B1D9Y6_BACCE</name>
<gene>
    <name evidence="1" type="ORF">CN290_17740</name>
</gene>
<sequence length="76" mass="8963">MGEVWDKCLMEPDSFADYVYTAIENASHRYEFTHDFEPEVYMYNIGSLYNVNIRLGNEKYIFTLNCSGESQLVYVK</sequence>
<evidence type="ECO:0000313" key="2">
    <source>
        <dbReference type="Proteomes" id="UP000220226"/>
    </source>
</evidence>
<comment type="caution">
    <text evidence="1">The sequence shown here is derived from an EMBL/GenBank/DDBJ whole genome shotgun (WGS) entry which is preliminary data.</text>
</comment>
<accession>A0A2B1D9Y6</accession>
<dbReference type="AlphaFoldDB" id="A0A2B1D9Y6"/>
<protein>
    <submittedName>
        <fullName evidence="1">Uncharacterized protein</fullName>
    </submittedName>
</protein>
<dbReference type="RefSeq" id="WP_016135703.1">
    <property type="nucleotide sequence ID" value="NZ_NTQT01000023.1"/>
</dbReference>
<organism evidence="1 2">
    <name type="scientific">Bacillus cereus</name>
    <dbReference type="NCBI Taxonomy" id="1396"/>
    <lineage>
        <taxon>Bacteria</taxon>
        <taxon>Bacillati</taxon>
        <taxon>Bacillota</taxon>
        <taxon>Bacilli</taxon>
        <taxon>Bacillales</taxon>
        <taxon>Bacillaceae</taxon>
        <taxon>Bacillus</taxon>
        <taxon>Bacillus cereus group</taxon>
    </lineage>
</organism>
<evidence type="ECO:0000313" key="1">
    <source>
        <dbReference type="EMBL" id="PFC72651.1"/>
    </source>
</evidence>
<proteinExistence type="predicted"/>
<dbReference type="Proteomes" id="UP000220226">
    <property type="component" value="Unassembled WGS sequence"/>
</dbReference>
<dbReference type="EMBL" id="NTQT01000023">
    <property type="protein sequence ID" value="PFC72651.1"/>
    <property type="molecule type" value="Genomic_DNA"/>
</dbReference>
<reference evidence="1 2" key="1">
    <citation type="submission" date="2017-09" db="EMBL/GenBank/DDBJ databases">
        <title>Large-scale bioinformatics analysis of Bacillus genomes uncovers conserved roles of natural products in bacterial physiology.</title>
        <authorList>
            <consortium name="Agbiome Team Llc"/>
            <person name="Bleich R.M."/>
            <person name="Grubbs K.J."/>
            <person name="Santa Maria K.C."/>
            <person name="Allen S.E."/>
            <person name="Farag S."/>
            <person name="Shank E.A."/>
            <person name="Bowers A."/>
        </authorList>
    </citation>
    <scope>NUCLEOTIDE SEQUENCE [LARGE SCALE GENOMIC DNA]</scope>
    <source>
        <strain evidence="1 2">AFS025165</strain>
    </source>
</reference>